<dbReference type="HOGENOM" id="CLU_1686506_0_0_1"/>
<dbReference type="EMBL" id="JH795862">
    <property type="protein sequence ID" value="EJU02398.1"/>
    <property type="molecule type" value="Genomic_DNA"/>
</dbReference>
<reference evidence="2 3" key="1">
    <citation type="journal article" date="2012" name="Science">
        <title>The Paleozoic origin of enzymatic lignin decomposition reconstructed from 31 fungal genomes.</title>
        <authorList>
            <person name="Floudas D."/>
            <person name="Binder M."/>
            <person name="Riley R."/>
            <person name="Barry K."/>
            <person name="Blanchette R.A."/>
            <person name="Henrissat B."/>
            <person name="Martinez A.T."/>
            <person name="Otillar R."/>
            <person name="Spatafora J.W."/>
            <person name="Yadav J.S."/>
            <person name="Aerts A."/>
            <person name="Benoit I."/>
            <person name="Boyd A."/>
            <person name="Carlson A."/>
            <person name="Copeland A."/>
            <person name="Coutinho P.M."/>
            <person name="de Vries R.P."/>
            <person name="Ferreira P."/>
            <person name="Findley K."/>
            <person name="Foster B."/>
            <person name="Gaskell J."/>
            <person name="Glotzer D."/>
            <person name="Gorecki P."/>
            <person name="Heitman J."/>
            <person name="Hesse C."/>
            <person name="Hori C."/>
            <person name="Igarashi K."/>
            <person name="Jurgens J.A."/>
            <person name="Kallen N."/>
            <person name="Kersten P."/>
            <person name="Kohler A."/>
            <person name="Kuees U."/>
            <person name="Kumar T.K.A."/>
            <person name="Kuo A."/>
            <person name="LaButti K."/>
            <person name="Larrondo L.F."/>
            <person name="Lindquist E."/>
            <person name="Ling A."/>
            <person name="Lombard V."/>
            <person name="Lucas S."/>
            <person name="Lundell T."/>
            <person name="Martin R."/>
            <person name="McLaughlin D.J."/>
            <person name="Morgenstern I."/>
            <person name="Morin E."/>
            <person name="Murat C."/>
            <person name="Nagy L.G."/>
            <person name="Nolan M."/>
            <person name="Ohm R.A."/>
            <person name="Patyshakuliyeva A."/>
            <person name="Rokas A."/>
            <person name="Ruiz-Duenas F.J."/>
            <person name="Sabat G."/>
            <person name="Salamov A."/>
            <person name="Samejima M."/>
            <person name="Schmutz J."/>
            <person name="Slot J.C."/>
            <person name="St John F."/>
            <person name="Stenlid J."/>
            <person name="Sun H."/>
            <person name="Sun S."/>
            <person name="Syed K."/>
            <person name="Tsang A."/>
            <person name="Wiebenga A."/>
            <person name="Young D."/>
            <person name="Pisabarro A."/>
            <person name="Eastwood D.C."/>
            <person name="Martin F."/>
            <person name="Cullen D."/>
            <person name="Grigoriev I.V."/>
            <person name="Hibbett D.S."/>
        </authorList>
    </citation>
    <scope>NUCLEOTIDE SEQUENCE [LARGE SCALE GENOMIC DNA]</scope>
    <source>
        <strain evidence="2 3">DJM-731 SS1</strain>
    </source>
</reference>
<evidence type="ECO:0000256" key="1">
    <source>
        <dbReference type="SAM" id="MobiDB-lite"/>
    </source>
</evidence>
<organism evidence="2 3">
    <name type="scientific">Dacryopinax primogenitus (strain DJM 731)</name>
    <name type="common">Brown rot fungus</name>
    <dbReference type="NCBI Taxonomy" id="1858805"/>
    <lineage>
        <taxon>Eukaryota</taxon>
        <taxon>Fungi</taxon>
        <taxon>Dikarya</taxon>
        <taxon>Basidiomycota</taxon>
        <taxon>Agaricomycotina</taxon>
        <taxon>Dacrymycetes</taxon>
        <taxon>Dacrymycetales</taxon>
        <taxon>Dacrymycetaceae</taxon>
        <taxon>Dacryopinax</taxon>
    </lineage>
</organism>
<dbReference type="AlphaFoldDB" id="M5GDH4"/>
<feature type="compositionally biased region" description="Low complexity" evidence="1">
    <location>
        <begin position="45"/>
        <end position="59"/>
    </location>
</feature>
<proteinExistence type="predicted"/>
<dbReference type="GeneID" id="63683507"/>
<dbReference type="RefSeq" id="XP_040629292.1">
    <property type="nucleotide sequence ID" value="XM_040768445.1"/>
</dbReference>
<name>M5GDH4_DACPD</name>
<feature type="compositionally biased region" description="Basic and acidic residues" evidence="1">
    <location>
        <begin position="120"/>
        <end position="130"/>
    </location>
</feature>
<gene>
    <name evidence="2" type="ORF">DACRYDRAFT_107320</name>
</gene>
<feature type="region of interest" description="Disordered" evidence="1">
    <location>
        <begin position="1"/>
        <end position="64"/>
    </location>
</feature>
<evidence type="ECO:0000313" key="3">
    <source>
        <dbReference type="Proteomes" id="UP000030653"/>
    </source>
</evidence>
<accession>M5GDH4</accession>
<evidence type="ECO:0000313" key="2">
    <source>
        <dbReference type="EMBL" id="EJU02398.1"/>
    </source>
</evidence>
<protein>
    <submittedName>
        <fullName evidence="2">Uncharacterized protein</fullName>
    </submittedName>
</protein>
<feature type="compositionally biased region" description="Pro residues" evidence="1">
    <location>
        <begin position="140"/>
        <end position="149"/>
    </location>
</feature>
<dbReference type="Proteomes" id="UP000030653">
    <property type="component" value="Unassembled WGS sequence"/>
</dbReference>
<sequence>MPGPIPIPIPRAGRSCSRSRGTDCSLPPPPAAGKGLPTPNPESAFLFPNSSNSSNPGSRRLPRLASPNFPSLLTIVGGLGLPSGSVRGRSPALALEVWAEWGGEGEGVRGCLWAWEGAADEGKGEGREGGADLFLAGEIFPPPPPPPTAPASGADR</sequence>
<keyword evidence="3" id="KW-1185">Reference proteome</keyword>
<feature type="region of interest" description="Disordered" evidence="1">
    <location>
        <begin position="120"/>
        <end position="156"/>
    </location>
</feature>